<evidence type="ECO:0000256" key="1">
    <source>
        <dbReference type="SAM" id="MobiDB-lite"/>
    </source>
</evidence>
<feature type="domain" description="DUF7598" evidence="3">
    <location>
        <begin position="15"/>
        <end position="155"/>
    </location>
</feature>
<dbReference type="Proteomes" id="UP001320245">
    <property type="component" value="Unassembled WGS sequence"/>
</dbReference>
<comment type="caution">
    <text evidence="4">The sequence shown here is derived from an EMBL/GenBank/DDBJ whole genome shotgun (WGS) entry which is preliminary data.</text>
</comment>
<evidence type="ECO:0000313" key="5">
    <source>
        <dbReference type="Proteomes" id="UP001320245"/>
    </source>
</evidence>
<evidence type="ECO:0000256" key="2">
    <source>
        <dbReference type="SAM" id="Phobius"/>
    </source>
</evidence>
<feature type="compositionally biased region" description="Basic and acidic residues" evidence="1">
    <location>
        <begin position="265"/>
        <end position="283"/>
    </location>
</feature>
<accession>A0AAN9UHR9</accession>
<name>A0AAN9UHR9_9PEZI</name>
<evidence type="ECO:0000313" key="4">
    <source>
        <dbReference type="EMBL" id="KAK7748076.1"/>
    </source>
</evidence>
<sequence>MINMSEGGKWLGPAWWILQLLRVGSIIALLSIAASSVMLVVKTHIFNNFFFFQAFGHFITCSVALLLVVSELPQFGPVRKFYRRNWPAFSTVDACNRGHSLAWLGIWMAAMGVYMMGCLNEDGLLERLTLPLWRLTLASGILALVFGCFNVIVSVLFRSSAHGITVRMVREHGANVYNARTMIMPPEYGLDTSSLGRSASSGSHSDSIHREKRSAANRFTQNFSHNMAQNFNFSNKLRQNRLTGMFAKDKKPQISGPINLQQPPQDRDVEAQYHHQEHHHDEEVIPDNLEVESWEGRDRASPIAPHVQRPPTALHPVYTARSSYYSEVSHLNRF</sequence>
<keyword evidence="2" id="KW-0812">Transmembrane</keyword>
<evidence type="ECO:0000259" key="3">
    <source>
        <dbReference type="Pfam" id="PF24535"/>
    </source>
</evidence>
<keyword evidence="2" id="KW-1133">Transmembrane helix</keyword>
<feature type="transmembrane region" description="Helical" evidence="2">
    <location>
        <begin position="101"/>
        <end position="120"/>
    </location>
</feature>
<dbReference type="AlphaFoldDB" id="A0AAN9UHR9"/>
<organism evidence="4 5">
    <name type="scientific">Cytospora paraplurivora</name>
    <dbReference type="NCBI Taxonomy" id="2898453"/>
    <lineage>
        <taxon>Eukaryota</taxon>
        <taxon>Fungi</taxon>
        <taxon>Dikarya</taxon>
        <taxon>Ascomycota</taxon>
        <taxon>Pezizomycotina</taxon>
        <taxon>Sordariomycetes</taxon>
        <taxon>Sordariomycetidae</taxon>
        <taxon>Diaporthales</taxon>
        <taxon>Cytosporaceae</taxon>
        <taxon>Cytospora</taxon>
    </lineage>
</organism>
<protein>
    <recommendedName>
        <fullName evidence="3">DUF7598 domain-containing protein</fullName>
    </recommendedName>
</protein>
<dbReference type="Pfam" id="PF24535">
    <property type="entry name" value="DUF7598"/>
    <property type="match status" value="1"/>
</dbReference>
<feature type="transmembrane region" description="Helical" evidence="2">
    <location>
        <begin position="20"/>
        <end position="41"/>
    </location>
</feature>
<dbReference type="InterPro" id="IPR056019">
    <property type="entry name" value="DUF7598"/>
</dbReference>
<feature type="transmembrane region" description="Helical" evidence="2">
    <location>
        <begin position="48"/>
        <end position="69"/>
    </location>
</feature>
<keyword evidence="5" id="KW-1185">Reference proteome</keyword>
<keyword evidence="2" id="KW-0472">Membrane</keyword>
<gene>
    <name evidence="4" type="ORF">SLS53_001328</name>
</gene>
<reference evidence="4 5" key="1">
    <citation type="journal article" date="2023" name="PLoS ONE">
        <title>Cytospora paraplurivora sp. nov. isolated from orchards with fruit tree decline syndrome in Ontario, Canada.</title>
        <authorList>
            <person name="Ilyukhin E."/>
            <person name="Nguyen H.D.T."/>
            <person name="Castle A.J."/>
            <person name="Ellouze W."/>
        </authorList>
    </citation>
    <scope>NUCLEOTIDE SEQUENCE [LARGE SCALE GENOMIC DNA]</scope>
    <source>
        <strain evidence="4 5">FDS-564</strain>
    </source>
</reference>
<feature type="transmembrane region" description="Helical" evidence="2">
    <location>
        <begin position="132"/>
        <end position="157"/>
    </location>
</feature>
<proteinExistence type="predicted"/>
<dbReference type="EMBL" id="JAJSPL020000003">
    <property type="protein sequence ID" value="KAK7748076.1"/>
    <property type="molecule type" value="Genomic_DNA"/>
</dbReference>
<feature type="region of interest" description="Disordered" evidence="1">
    <location>
        <begin position="247"/>
        <end position="287"/>
    </location>
</feature>